<gene>
    <name evidence="2" type="ORF">H5993_07900</name>
</gene>
<organism evidence="2 3">
    <name type="scientific">Limosilactobacillus alvi</name>
    <dbReference type="NCBI Taxonomy" id="990412"/>
    <lineage>
        <taxon>Bacteria</taxon>
        <taxon>Bacillati</taxon>
        <taxon>Bacillota</taxon>
        <taxon>Bacilli</taxon>
        <taxon>Lactobacillales</taxon>
        <taxon>Lactobacillaceae</taxon>
        <taxon>Limosilactobacillus</taxon>
    </lineage>
</organism>
<proteinExistence type="predicted"/>
<keyword evidence="1" id="KW-0472">Membrane</keyword>
<keyword evidence="1" id="KW-0812">Transmembrane</keyword>
<keyword evidence="3" id="KW-1185">Reference proteome</keyword>
<feature type="transmembrane region" description="Helical" evidence="1">
    <location>
        <begin position="151"/>
        <end position="174"/>
    </location>
</feature>
<accession>A0ABS2EQK3</accession>
<evidence type="ECO:0000313" key="3">
    <source>
        <dbReference type="Proteomes" id="UP000776629"/>
    </source>
</evidence>
<evidence type="ECO:0000313" key="2">
    <source>
        <dbReference type="EMBL" id="MBM6754678.1"/>
    </source>
</evidence>
<feature type="transmembrane region" description="Helical" evidence="1">
    <location>
        <begin position="119"/>
        <end position="139"/>
    </location>
</feature>
<dbReference type="Proteomes" id="UP000776629">
    <property type="component" value="Unassembled WGS sequence"/>
</dbReference>
<dbReference type="RefSeq" id="WP_204776937.1">
    <property type="nucleotide sequence ID" value="NZ_JACJJQ010000042.1"/>
</dbReference>
<dbReference type="InterPro" id="IPR017195">
    <property type="entry name" value="ABC_thiamin-permease_prd"/>
</dbReference>
<comment type="caution">
    <text evidence="2">The sequence shown here is derived from an EMBL/GenBank/DDBJ whole genome shotgun (WGS) entry which is preliminary data.</text>
</comment>
<protein>
    <submittedName>
        <fullName evidence="2">ECF transporter S component</fullName>
    </submittedName>
</protein>
<keyword evidence="1" id="KW-1133">Transmembrane helix</keyword>
<dbReference type="EMBL" id="JACJJQ010000042">
    <property type="protein sequence ID" value="MBM6754678.1"/>
    <property type="molecule type" value="Genomic_DNA"/>
</dbReference>
<name>A0ABS2EQK3_9LACO</name>
<reference evidence="2 3" key="1">
    <citation type="journal article" date="2021" name="Sci. Rep.">
        <title>The distribution of antibiotic resistance genes in chicken gut microbiota commensals.</title>
        <authorList>
            <person name="Juricova H."/>
            <person name="Matiasovicova J."/>
            <person name="Kubasova T."/>
            <person name="Cejkova D."/>
            <person name="Rychlik I."/>
        </authorList>
    </citation>
    <scope>NUCLEOTIDE SEQUENCE [LARGE SCALE GENOMIC DNA]</scope>
    <source>
        <strain evidence="2 3">An810</strain>
    </source>
</reference>
<dbReference type="PIRSF" id="PIRSF037394">
    <property type="entry name" value="ABC_thiamine-permease_YkoE_prd"/>
    <property type="match status" value="1"/>
</dbReference>
<sequence length="186" mass="20411">MSKRYQLKEVILLALIGIIFGVIYYAGDFLYNGLSIVLTPVGLGPMANDITMGLWCMAGPMAAMLLRRPAASFLGEFLGAAGEMFLGGQWGASNLISGFVQGVASELGFTLTAYKHFDWFGLTTSALTSTFITFGWDWFRNGYAHFSLQLNLILLIARFVSMFIFCGVLVKLVANLLERAHVTKTN</sequence>
<feature type="transmembrane region" description="Helical" evidence="1">
    <location>
        <begin position="7"/>
        <end position="26"/>
    </location>
</feature>
<dbReference type="Pfam" id="PF09819">
    <property type="entry name" value="ABC_cobalt"/>
    <property type="match status" value="1"/>
</dbReference>
<evidence type="ECO:0000256" key="1">
    <source>
        <dbReference type="SAM" id="Phobius"/>
    </source>
</evidence>
<feature type="transmembrane region" description="Helical" evidence="1">
    <location>
        <begin position="46"/>
        <end position="66"/>
    </location>
</feature>